<dbReference type="Proteomes" id="UP000292583">
    <property type="component" value="Unassembled WGS sequence"/>
</dbReference>
<keyword evidence="1" id="KW-0472">Membrane</keyword>
<keyword evidence="1" id="KW-1133">Transmembrane helix</keyword>
<dbReference type="PANTHER" id="PTHR42208:SF1">
    <property type="entry name" value="HEAVY METAL TRANSPORTER"/>
    <property type="match status" value="1"/>
</dbReference>
<dbReference type="RefSeq" id="WP_131186466.1">
    <property type="nucleotide sequence ID" value="NZ_QPGR01000003.1"/>
</dbReference>
<keyword evidence="4" id="KW-1185">Reference proteome</keyword>
<evidence type="ECO:0000313" key="4">
    <source>
        <dbReference type="Proteomes" id="UP000292583"/>
    </source>
</evidence>
<evidence type="ECO:0000256" key="1">
    <source>
        <dbReference type="SAM" id="Phobius"/>
    </source>
</evidence>
<organism evidence="3 4">
    <name type="scientific">Campylobacter novaezeelandiae</name>
    <dbReference type="NCBI Taxonomy" id="2267891"/>
    <lineage>
        <taxon>Bacteria</taxon>
        <taxon>Pseudomonadati</taxon>
        <taxon>Campylobacterota</taxon>
        <taxon>Epsilonproteobacteria</taxon>
        <taxon>Campylobacterales</taxon>
        <taxon>Campylobacteraceae</taxon>
        <taxon>Campylobacter</taxon>
    </lineage>
</organism>
<feature type="transmembrane region" description="Helical" evidence="1">
    <location>
        <begin position="162"/>
        <end position="182"/>
    </location>
</feature>
<dbReference type="AlphaFoldDB" id="A0A4V2JQL6"/>
<dbReference type="EMBL" id="QPGR01000003">
    <property type="protein sequence ID" value="TBR81761.1"/>
    <property type="molecule type" value="Genomic_DNA"/>
</dbReference>
<dbReference type="PANTHER" id="PTHR42208">
    <property type="entry name" value="HEAVY METAL TRANSPORTER-RELATED"/>
    <property type="match status" value="1"/>
</dbReference>
<feature type="transmembrane region" description="Helical" evidence="1">
    <location>
        <begin position="53"/>
        <end position="72"/>
    </location>
</feature>
<comment type="caution">
    <text evidence="3">The sequence shown here is derived from an EMBL/GenBank/DDBJ whole genome shotgun (WGS) entry which is preliminary data.</text>
</comment>
<dbReference type="OrthoDB" id="9798690at2"/>
<dbReference type="Pfam" id="PF13386">
    <property type="entry name" value="DsbD_2"/>
    <property type="match status" value="1"/>
</dbReference>
<feature type="domain" description="Urease accessory protein UreH-like transmembrane" evidence="2">
    <location>
        <begin position="8"/>
        <end position="209"/>
    </location>
</feature>
<feature type="transmembrane region" description="Helical" evidence="1">
    <location>
        <begin position="131"/>
        <end position="150"/>
    </location>
</feature>
<gene>
    <name evidence="3" type="ORF">DU473_02435</name>
</gene>
<reference evidence="3 4" key="1">
    <citation type="submission" date="2018-07" db="EMBL/GenBank/DDBJ databases">
        <title>Campylobacter zealandensis sp. nov., isolated from birds and water in New Zealand.</title>
        <authorList>
            <person name="Wilkinson D.A."/>
            <person name="Biggs P.J."/>
            <person name="French N.P."/>
            <person name="Midwinter A.C."/>
        </authorList>
    </citation>
    <scope>NUCLEOTIDE SEQUENCE [LARGE SCALE GENOMIC DNA]</scope>
    <source>
        <strain evidence="3 4">B423b</strain>
    </source>
</reference>
<evidence type="ECO:0000313" key="3">
    <source>
        <dbReference type="EMBL" id="TBR81761.1"/>
    </source>
</evidence>
<keyword evidence="1" id="KW-0812">Transmembrane</keyword>
<name>A0A4V2JQL6_9BACT</name>
<accession>A0A4V2JQL6</accession>
<sequence>MNLDLLVFISIAFLSSFGHCYSMCGGFVLLFLNLNKEAKNLFILQIIFHFFRILTYIFLGVLFSLIGNFFLIDTTIQNLFFFIIGLLMIFLGFALIFRGKILFLIENHIFYEKFIIKIFQKAKTYKGVKSAIFLGFFNGFIPCGLVYFFIASAMSRQNILESALIMFIFGLSTLPALFLFSLMAKFLSDLFRNIFNYIAYFAIIFYGLYLSFIGFKNF</sequence>
<evidence type="ECO:0000259" key="2">
    <source>
        <dbReference type="Pfam" id="PF13386"/>
    </source>
</evidence>
<feature type="transmembrane region" description="Helical" evidence="1">
    <location>
        <begin position="194"/>
        <end position="215"/>
    </location>
</feature>
<proteinExistence type="predicted"/>
<dbReference type="InterPro" id="IPR039447">
    <property type="entry name" value="UreH-like_TM_dom"/>
</dbReference>
<feature type="transmembrane region" description="Helical" evidence="1">
    <location>
        <begin position="6"/>
        <end position="32"/>
    </location>
</feature>
<feature type="transmembrane region" description="Helical" evidence="1">
    <location>
        <begin position="78"/>
        <end position="97"/>
    </location>
</feature>
<protein>
    <submittedName>
        <fullName evidence="3">Sulfite exporter TauE/SafE family protein</fullName>
    </submittedName>
</protein>